<evidence type="ECO:0000256" key="2">
    <source>
        <dbReference type="ARBA" id="ARBA00022741"/>
    </source>
</evidence>
<dbReference type="OrthoDB" id="9807064at2"/>
<feature type="binding site" evidence="6">
    <location>
        <begin position="89"/>
        <end position="91"/>
    </location>
    <ligand>
        <name>biotin</name>
        <dbReference type="ChEBI" id="CHEBI:57586"/>
    </ligand>
</feature>
<accession>A0A330LR50</accession>
<feature type="DNA-binding region" description="H-T-H motif" evidence="6">
    <location>
        <begin position="23"/>
        <end position="42"/>
    </location>
</feature>
<dbReference type="Pfam" id="PF02237">
    <property type="entry name" value="BPL_C"/>
    <property type="match status" value="1"/>
</dbReference>
<feature type="binding site" evidence="6">
    <location>
        <position position="112"/>
    </location>
    <ligand>
        <name>biotin</name>
        <dbReference type="ChEBI" id="CHEBI:57586"/>
    </ligand>
</feature>
<feature type="binding site" evidence="6">
    <location>
        <begin position="116"/>
        <end position="118"/>
    </location>
    <ligand>
        <name>biotin</name>
        <dbReference type="ChEBI" id="CHEBI:57586"/>
    </ligand>
</feature>
<dbReference type="PROSITE" id="PS51733">
    <property type="entry name" value="BPL_LPL_CATALYTIC"/>
    <property type="match status" value="1"/>
</dbReference>
<feature type="domain" description="BPL/LPL catalytic" evidence="7">
    <location>
        <begin position="66"/>
        <end position="255"/>
    </location>
</feature>
<dbReference type="CDD" id="cd16442">
    <property type="entry name" value="BPL"/>
    <property type="match status" value="1"/>
</dbReference>
<evidence type="ECO:0000256" key="5">
    <source>
        <dbReference type="ARBA" id="ARBA00047846"/>
    </source>
</evidence>
<evidence type="ECO:0000313" key="8">
    <source>
        <dbReference type="EMBL" id="SQD79223.1"/>
    </source>
</evidence>
<keyword evidence="1 6" id="KW-0436">Ligase</keyword>
<keyword evidence="2 6" id="KW-0547">Nucleotide-binding</keyword>
<dbReference type="EC" id="6.3.4.15" evidence="6"/>
<sequence>MVNMTASRQQLIRLLADGEFHSGEALGATLGVSRMAVSKQIKVLETIGLDVFKVTGKGYKLSAPLQLLDAELITAGSGVTVESHQVLGSTNQHLLDKAALLHKGHSCFAEYQTAGRGRRGKKWESPYGAHLYTSTYWSLDAGIQAASGLSLVIGIAVARTLTDLGIANTQLKWPNDVYVDGKKIAGVLVEIIATAGGECHLVIGLGLNVNMPLQAGLEIDQAWTDINQQLPHAIDRNALASRYLTHLIKVLTDFESFGFGHFVEEWNCCDAFRDSPVVLTIGNNKKYGIAKGIDHSGALLLEMDGVISPYVGGEVSLRHAET</sequence>
<keyword evidence="6" id="KW-0805">Transcription regulation</keyword>
<gene>
    <name evidence="6 8" type="primary">birA</name>
    <name evidence="8" type="ORF">MORIYA_2755</name>
</gene>
<keyword evidence="6 8" id="KW-0238">DNA-binding</keyword>
<comment type="function">
    <text evidence="6">Acts both as a biotin--[acetyl-CoA-carboxylase] ligase and a biotin-operon repressor. In the presence of ATP, BirA activates biotin to form the BirA-biotinyl-5'-adenylate (BirA-bio-5'-AMP or holoBirA) complex. HoloBirA can either transfer the biotinyl moiety to the biotin carboxyl carrier protein (BCCP) subunit of acetyl-CoA carboxylase, or bind to the biotin operator site and inhibit transcription of the operon.</text>
</comment>
<evidence type="ECO:0000256" key="6">
    <source>
        <dbReference type="HAMAP-Rule" id="MF_00978"/>
    </source>
</evidence>
<dbReference type="EMBL" id="LS483250">
    <property type="protein sequence ID" value="SQD79223.1"/>
    <property type="molecule type" value="Genomic_DNA"/>
</dbReference>
<evidence type="ECO:0000256" key="1">
    <source>
        <dbReference type="ARBA" id="ARBA00022598"/>
    </source>
</evidence>
<evidence type="ECO:0000256" key="3">
    <source>
        <dbReference type="ARBA" id="ARBA00022840"/>
    </source>
</evidence>
<dbReference type="Gene3D" id="1.10.10.10">
    <property type="entry name" value="Winged helix-like DNA-binding domain superfamily/Winged helix DNA-binding domain"/>
    <property type="match status" value="1"/>
</dbReference>
<protein>
    <recommendedName>
        <fullName evidence="6">Bifunctional ligase/repressor BirA</fullName>
    </recommendedName>
    <alternativeName>
        <fullName evidence="6">Biotin operon repressor</fullName>
    </alternativeName>
    <alternativeName>
        <fullName evidence="6">Biotin--[acetyl-CoA-carboxylase] ligase</fullName>
        <ecNumber evidence="6">6.3.4.15</ecNumber>
    </alternativeName>
    <alternativeName>
        <fullName evidence="6">Biotin--protein ligase</fullName>
    </alternativeName>
    <alternativeName>
        <fullName evidence="6">Biotin-[acetyl-CoA carboxylase] synthetase</fullName>
    </alternativeName>
</protein>
<keyword evidence="6" id="KW-0678">Repressor</keyword>
<dbReference type="Proteomes" id="UP000250163">
    <property type="component" value="Chromosome MORIYA"/>
</dbReference>
<dbReference type="InterPro" id="IPR036388">
    <property type="entry name" value="WH-like_DNA-bd_sf"/>
</dbReference>
<dbReference type="InterPro" id="IPR004143">
    <property type="entry name" value="BPL_LPL_catalytic"/>
</dbReference>
<dbReference type="InterPro" id="IPR030855">
    <property type="entry name" value="Bifunct_BirA"/>
</dbReference>
<feature type="binding site" evidence="6">
    <location>
        <position position="183"/>
    </location>
    <ligand>
        <name>biotin</name>
        <dbReference type="ChEBI" id="CHEBI:57586"/>
    </ligand>
</feature>
<dbReference type="GO" id="GO:0005524">
    <property type="term" value="F:ATP binding"/>
    <property type="evidence" value="ECO:0007669"/>
    <property type="project" value="UniProtKB-UniRule"/>
</dbReference>
<dbReference type="SUPFAM" id="SSF46785">
    <property type="entry name" value="Winged helix' DNA-binding domain"/>
    <property type="match status" value="1"/>
</dbReference>
<proteinExistence type="inferred from homology"/>
<dbReference type="InterPro" id="IPR045864">
    <property type="entry name" value="aa-tRNA-synth_II/BPL/LPL"/>
</dbReference>
<dbReference type="Pfam" id="PF03099">
    <property type="entry name" value="BPL_LplA_LipB"/>
    <property type="match status" value="1"/>
</dbReference>
<dbReference type="GO" id="GO:0004077">
    <property type="term" value="F:biotin--[biotin carboxyl-carrier protein] ligase activity"/>
    <property type="evidence" value="ECO:0007669"/>
    <property type="project" value="UniProtKB-UniRule"/>
</dbReference>
<dbReference type="GO" id="GO:0003677">
    <property type="term" value="F:DNA binding"/>
    <property type="evidence" value="ECO:0007669"/>
    <property type="project" value="UniProtKB-UniRule"/>
</dbReference>
<reference evidence="9" key="1">
    <citation type="submission" date="2018-05" db="EMBL/GenBank/DDBJ databases">
        <authorList>
            <person name="Cea G.-C."/>
            <person name="William W."/>
        </authorList>
    </citation>
    <scope>NUCLEOTIDE SEQUENCE [LARGE SCALE GENOMIC DNA]</scope>
    <source>
        <strain evidence="9">DB21MT 5</strain>
    </source>
</reference>
<evidence type="ECO:0000256" key="4">
    <source>
        <dbReference type="ARBA" id="ARBA00023267"/>
    </source>
</evidence>
<name>A0A330LR50_9GAMM</name>
<dbReference type="GO" id="GO:0006355">
    <property type="term" value="P:regulation of DNA-templated transcription"/>
    <property type="evidence" value="ECO:0007669"/>
    <property type="project" value="UniProtKB-UniRule"/>
</dbReference>
<dbReference type="Pfam" id="PF08279">
    <property type="entry name" value="HTH_11"/>
    <property type="match status" value="1"/>
</dbReference>
<dbReference type="Gene3D" id="2.30.30.100">
    <property type="match status" value="1"/>
</dbReference>
<dbReference type="NCBIfam" id="TIGR00121">
    <property type="entry name" value="birA_ligase"/>
    <property type="match status" value="1"/>
</dbReference>
<dbReference type="NCBIfam" id="NF008847">
    <property type="entry name" value="PRK11886.1-2"/>
    <property type="match status" value="1"/>
</dbReference>
<dbReference type="Gene3D" id="3.30.930.10">
    <property type="entry name" value="Bira Bifunctional Protein, Domain 2"/>
    <property type="match status" value="1"/>
</dbReference>
<keyword evidence="6" id="KW-0804">Transcription</keyword>
<evidence type="ECO:0000313" key="9">
    <source>
        <dbReference type="Proteomes" id="UP000250163"/>
    </source>
</evidence>
<dbReference type="InterPro" id="IPR008988">
    <property type="entry name" value="Transcriptional_repressor_C"/>
</dbReference>
<dbReference type="SUPFAM" id="SSF55681">
    <property type="entry name" value="Class II aaRS and biotin synthetases"/>
    <property type="match status" value="1"/>
</dbReference>
<dbReference type="SUPFAM" id="SSF50037">
    <property type="entry name" value="C-terminal domain of transcriptional repressors"/>
    <property type="match status" value="1"/>
</dbReference>
<keyword evidence="4 6" id="KW-0092">Biotin</keyword>
<dbReference type="InterPro" id="IPR013196">
    <property type="entry name" value="HTH_11"/>
</dbReference>
<dbReference type="PANTHER" id="PTHR12835">
    <property type="entry name" value="BIOTIN PROTEIN LIGASE"/>
    <property type="match status" value="1"/>
</dbReference>
<keyword evidence="9" id="KW-1185">Reference proteome</keyword>
<dbReference type="PANTHER" id="PTHR12835:SF5">
    <property type="entry name" value="BIOTIN--PROTEIN LIGASE"/>
    <property type="match status" value="1"/>
</dbReference>
<evidence type="ECO:0000259" key="7">
    <source>
        <dbReference type="PROSITE" id="PS51733"/>
    </source>
</evidence>
<comment type="similarity">
    <text evidence="6">Belongs to the biotin--protein ligase family.</text>
</comment>
<dbReference type="InterPro" id="IPR004408">
    <property type="entry name" value="Biotin_CoA_COase_ligase"/>
</dbReference>
<organism evidence="8 9">
    <name type="scientific">Moritella yayanosii</name>
    <dbReference type="NCBI Taxonomy" id="69539"/>
    <lineage>
        <taxon>Bacteria</taxon>
        <taxon>Pseudomonadati</taxon>
        <taxon>Pseudomonadota</taxon>
        <taxon>Gammaproteobacteria</taxon>
        <taxon>Alteromonadales</taxon>
        <taxon>Moritellaceae</taxon>
        <taxon>Moritella</taxon>
    </lineage>
</organism>
<dbReference type="AlphaFoldDB" id="A0A330LR50"/>
<dbReference type="KEGG" id="mya:MORIYA_2755"/>
<keyword evidence="3 6" id="KW-0067">ATP-binding</keyword>
<dbReference type="InterPro" id="IPR003142">
    <property type="entry name" value="BPL_C"/>
</dbReference>
<dbReference type="HAMAP" id="MF_00978">
    <property type="entry name" value="Bifunct_BirA"/>
    <property type="match status" value="1"/>
</dbReference>
<comment type="catalytic activity">
    <reaction evidence="5 6">
        <text>biotin + L-lysyl-[protein] + ATP = N(6)-biotinyl-L-lysyl-[protein] + AMP + diphosphate + H(+)</text>
        <dbReference type="Rhea" id="RHEA:11756"/>
        <dbReference type="Rhea" id="RHEA-COMP:9752"/>
        <dbReference type="Rhea" id="RHEA-COMP:10505"/>
        <dbReference type="ChEBI" id="CHEBI:15378"/>
        <dbReference type="ChEBI" id="CHEBI:29969"/>
        <dbReference type="ChEBI" id="CHEBI:30616"/>
        <dbReference type="ChEBI" id="CHEBI:33019"/>
        <dbReference type="ChEBI" id="CHEBI:57586"/>
        <dbReference type="ChEBI" id="CHEBI:83144"/>
        <dbReference type="ChEBI" id="CHEBI:456215"/>
        <dbReference type="EC" id="6.3.4.15"/>
    </reaction>
</comment>
<dbReference type="InterPro" id="IPR036390">
    <property type="entry name" value="WH_DNA-bd_sf"/>
</dbReference>
<dbReference type="GO" id="GO:0005737">
    <property type="term" value="C:cytoplasm"/>
    <property type="evidence" value="ECO:0007669"/>
    <property type="project" value="TreeGrafter"/>
</dbReference>